<dbReference type="PROSITE" id="PS51078">
    <property type="entry name" value="ICLR_ED"/>
    <property type="match status" value="1"/>
</dbReference>
<proteinExistence type="predicted"/>
<dbReference type="SUPFAM" id="SSF46785">
    <property type="entry name" value="Winged helix' DNA-binding domain"/>
    <property type="match status" value="1"/>
</dbReference>
<dbReference type="InterPro" id="IPR005471">
    <property type="entry name" value="Tscrpt_reg_IclR_N"/>
</dbReference>
<feature type="domain" description="HTH iclR-type" evidence="5">
    <location>
        <begin position="5"/>
        <end position="66"/>
    </location>
</feature>
<reference evidence="7 8" key="1">
    <citation type="submission" date="2020-06" db="EMBL/GenBank/DDBJ databases">
        <title>Genome sequence of 2 isolates from Red Sea Mangroves.</title>
        <authorList>
            <person name="Sefrji F."/>
            <person name="Michoud G."/>
            <person name="Merlino G."/>
            <person name="Daffonchio D."/>
        </authorList>
    </citation>
    <scope>NUCLEOTIDE SEQUENCE [LARGE SCALE GENOMIC DNA]</scope>
    <source>
        <strain evidence="7 8">R1DC25</strain>
    </source>
</reference>
<name>A0A7S8C406_9HYPH</name>
<dbReference type="InterPro" id="IPR014757">
    <property type="entry name" value="Tscrpt_reg_IclR_C"/>
</dbReference>
<dbReference type="PANTHER" id="PTHR30136:SF24">
    <property type="entry name" value="HTH-TYPE TRANSCRIPTIONAL REPRESSOR ALLR"/>
    <property type="match status" value="1"/>
</dbReference>
<dbReference type="GO" id="GO:0003700">
    <property type="term" value="F:DNA-binding transcription factor activity"/>
    <property type="evidence" value="ECO:0007669"/>
    <property type="project" value="TreeGrafter"/>
</dbReference>
<evidence type="ECO:0000259" key="6">
    <source>
        <dbReference type="PROSITE" id="PS51078"/>
    </source>
</evidence>
<dbReference type="Pfam" id="PF09339">
    <property type="entry name" value="HTH_IclR"/>
    <property type="match status" value="1"/>
</dbReference>
<dbReference type="GO" id="GO:0045892">
    <property type="term" value="P:negative regulation of DNA-templated transcription"/>
    <property type="evidence" value="ECO:0007669"/>
    <property type="project" value="TreeGrafter"/>
</dbReference>
<dbReference type="AlphaFoldDB" id="A0A7S8C406"/>
<dbReference type="InterPro" id="IPR036388">
    <property type="entry name" value="WH-like_DNA-bd_sf"/>
</dbReference>
<dbReference type="Pfam" id="PF01614">
    <property type="entry name" value="IclR_C"/>
    <property type="match status" value="1"/>
</dbReference>
<gene>
    <name evidence="7" type="ORF">HW532_09935</name>
</gene>
<keyword evidence="2" id="KW-0238">DNA-binding</keyword>
<evidence type="ECO:0000256" key="4">
    <source>
        <dbReference type="SAM" id="MobiDB-lite"/>
    </source>
</evidence>
<protein>
    <submittedName>
        <fullName evidence="7">IclR family transcriptional regulator</fullName>
    </submittedName>
</protein>
<keyword evidence="1" id="KW-0805">Transcription regulation</keyword>
<evidence type="ECO:0000313" key="7">
    <source>
        <dbReference type="EMBL" id="QPC42980.1"/>
    </source>
</evidence>
<accession>A0A7S8C406</accession>
<dbReference type="SMART" id="SM00346">
    <property type="entry name" value="HTH_ICLR"/>
    <property type="match status" value="1"/>
</dbReference>
<dbReference type="InterPro" id="IPR029016">
    <property type="entry name" value="GAF-like_dom_sf"/>
</dbReference>
<dbReference type="KEGG" id="kmn:HW532_09935"/>
<dbReference type="Gene3D" id="3.30.450.40">
    <property type="match status" value="1"/>
</dbReference>
<organism evidence="7 8">
    <name type="scientific">Kaustia mangrovi</name>
    <dbReference type="NCBI Taxonomy" id="2593653"/>
    <lineage>
        <taxon>Bacteria</taxon>
        <taxon>Pseudomonadati</taxon>
        <taxon>Pseudomonadota</taxon>
        <taxon>Alphaproteobacteria</taxon>
        <taxon>Hyphomicrobiales</taxon>
        <taxon>Parvibaculaceae</taxon>
        <taxon>Kaustia</taxon>
    </lineage>
</organism>
<feature type="domain" description="IclR-ED" evidence="6">
    <location>
        <begin position="66"/>
        <end position="251"/>
    </location>
</feature>
<evidence type="ECO:0000256" key="1">
    <source>
        <dbReference type="ARBA" id="ARBA00023015"/>
    </source>
</evidence>
<dbReference type="GO" id="GO:0003677">
    <property type="term" value="F:DNA binding"/>
    <property type="evidence" value="ECO:0007669"/>
    <property type="project" value="UniProtKB-KW"/>
</dbReference>
<dbReference type="RefSeq" id="WP_213164220.1">
    <property type="nucleotide sequence ID" value="NZ_CP058214.1"/>
</dbReference>
<feature type="region of interest" description="Disordered" evidence="4">
    <location>
        <begin position="251"/>
        <end position="273"/>
    </location>
</feature>
<evidence type="ECO:0000256" key="2">
    <source>
        <dbReference type="ARBA" id="ARBA00023125"/>
    </source>
</evidence>
<keyword evidence="3" id="KW-0804">Transcription</keyword>
<dbReference type="Proteomes" id="UP000593594">
    <property type="component" value="Chromosome"/>
</dbReference>
<keyword evidence="8" id="KW-1185">Reference proteome</keyword>
<dbReference type="InterPro" id="IPR050707">
    <property type="entry name" value="HTH_MetabolicPath_Reg"/>
</dbReference>
<dbReference type="EMBL" id="CP058214">
    <property type="protein sequence ID" value="QPC42980.1"/>
    <property type="molecule type" value="Genomic_DNA"/>
</dbReference>
<dbReference type="SUPFAM" id="SSF55781">
    <property type="entry name" value="GAF domain-like"/>
    <property type="match status" value="1"/>
</dbReference>
<dbReference type="Gene3D" id="1.10.10.10">
    <property type="entry name" value="Winged helix-like DNA-binding domain superfamily/Winged helix DNA-binding domain"/>
    <property type="match status" value="1"/>
</dbReference>
<dbReference type="PANTHER" id="PTHR30136">
    <property type="entry name" value="HELIX-TURN-HELIX TRANSCRIPTIONAL REGULATOR, ICLR FAMILY"/>
    <property type="match status" value="1"/>
</dbReference>
<evidence type="ECO:0000259" key="5">
    <source>
        <dbReference type="PROSITE" id="PS51077"/>
    </source>
</evidence>
<evidence type="ECO:0000313" key="8">
    <source>
        <dbReference type="Proteomes" id="UP000593594"/>
    </source>
</evidence>
<evidence type="ECO:0000256" key="3">
    <source>
        <dbReference type="ARBA" id="ARBA00023163"/>
    </source>
</evidence>
<dbReference type="PROSITE" id="PS51077">
    <property type="entry name" value="HTH_ICLR"/>
    <property type="match status" value="1"/>
</dbReference>
<sequence length="273" mass="29796">MNNQVKSAARVLDVLELLSSRNEPMRLNDLALALGFPKSSTYGLLSTLVARGYVSKDSGDRYAIVEEFRRGFGWVGGFEALLRSVAAPIVEEIRDRLDETVFVCVRTEKQNARLVCKAVSRQPIRYDASDQNSLPGYGTVMGRVLLAHQPPEVIDAYFARTELLPFNEKTVTDEAGIRAELERIREDGYGTIVDQYAAGGAGIAAPIRRDDGRVMAVLDIATVTSRYEARKGEMLAAVLDGAARISARLGYRPGTEADRPAGKASGRKTRGDA</sequence>
<dbReference type="InterPro" id="IPR036390">
    <property type="entry name" value="WH_DNA-bd_sf"/>
</dbReference>